<dbReference type="Gene3D" id="1.10.10.60">
    <property type="entry name" value="Homeodomain-like"/>
    <property type="match status" value="1"/>
</dbReference>
<dbReference type="GO" id="GO:0004803">
    <property type="term" value="F:transposase activity"/>
    <property type="evidence" value="ECO:0007669"/>
    <property type="project" value="InterPro"/>
</dbReference>
<keyword evidence="1" id="KW-0175">Coiled coil</keyword>
<dbReference type="Pfam" id="PF01527">
    <property type="entry name" value="HTH_Tnp_1"/>
    <property type="match status" value="1"/>
</dbReference>
<accession>A0A558IJ87</accession>
<dbReference type="InterPro" id="IPR009057">
    <property type="entry name" value="Homeodomain-like_sf"/>
</dbReference>
<feature type="coiled-coil region" evidence="1">
    <location>
        <begin position="38"/>
        <end position="65"/>
    </location>
</feature>
<dbReference type="SUPFAM" id="SSF46689">
    <property type="entry name" value="Homeodomain-like"/>
    <property type="match status" value="1"/>
</dbReference>
<reference evidence="2 3" key="1">
    <citation type="submission" date="2019-07" db="EMBL/GenBank/DDBJ databases">
        <title>Draft genome of C. aurimucosum strain 15-4290.</title>
        <authorList>
            <person name="Pacheco L.G.C."/>
            <person name="Aguiar E.R.G.R."/>
            <person name="Navas J."/>
            <person name="Santos C.S."/>
            <person name="Rocha D.J.P.G."/>
        </authorList>
    </citation>
    <scope>NUCLEOTIDE SEQUENCE [LARGE SCALE GENOMIC DNA]</scope>
    <source>
        <strain evidence="2 3">15-4290</strain>
    </source>
</reference>
<name>A0A558IJ87_9CORY</name>
<dbReference type="GO" id="GO:0003677">
    <property type="term" value="F:DNA binding"/>
    <property type="evidence" value="ECO:0007669"/>
    <property type="project" value="InterPro"/>
</dbReference>
<evidence type="ECO:0000256" key="1">
    <source>
        <dbReference type="SAM" id="Coils"/>
    </source>
</evidence>
<comment type="caution">
    <text evidence="2">The sequence shown here is derived from an EMBL/GenBank/DDBJ whole genome shotgun (WGS) entry which is preliminary data.</text>
</comment>
<organism evidence="2 3">
    <name type="scientific">Corynebacterium aurimucosum</name>
    <dbReference type="NCBI Taxonomy" id="169292"/>
    <lineage>
        <taxon>Bacteria</taxon>
        <taxon>Bacillati</taxon>
        <taxon>Actinomycetota</taxon>
        <taxon>Actinomycetes</taxon>
        <taxon>Mycobacteriales</taxon>
        <taxon>Corynebacteriaceae</taxon>
        <taxon>Corynebacterium</taxon>
    </lineage>
</organism>
<evidence type="ECO:0000313" key="3">
    <source>
        <dbReference type="Proteomes" id="UP000320648"/>
    </source>
</evidence>
<protein>
    <submittedName>
        <fullName evidence="2">Transposase</fullName>
    </submittedName>
</protein>
<evidence type="ECO:0000313" key="2">
    <source>
        <dbReference type="EMBL" id="TVU81400.1"/>
    </source>
</evidence>
<dbReference type="GO" id="GO:0006313">
    <property type="term" value="P:DNA transposition"/>
    <property type="evidence" value="ECO:0007669"/>
    <property type="project" value="InterPro"/>
</dbReference>
<dbReference type="AlphaFoldDB" id="A0A558IJ87"/>
<proteinExistence type="predicted"/>
<dbReference type="Proteomes" id="UP000320648">
    <property type="component" value="Unassembled WGS sequence"/>
</dbReference>
<dbReference type="EMBL" id="VMTX01000018">
    <property type="protein sequence ID" value="TVU81400.1"/>
    <property type="molecule type" value="Genomic_DNA"/>
</dbReference>
<dbReference type="InterPro" id="IPR002514">
    <property type="entry name" value="Transposase_8"/>
</dbReference>
<gene>
    <name evidence="2" type="ORF">FQN05_11485</name>
</gene>
<sequence length="74" mass="8732">MRKVAEELGINRSTLGYWYKQFGTNVPKDDDASSPVEKLADAERIRQLERENKRLREERDILRKAAKYFAEETT</sequence>